<protein>
    <submittedName>
        <fullName evidence="1">Uncharacterized protein</fullName>
    </submittedName>
</protein>
<gene>
    <name evidence="1" type="ORF">Bca52824_059604</name>
</gene>
<dbReference type="Proteomes" id="UP000886595">
    <property type="component" value="Unassembled WGS sequence"/>
</dbReference>
<dbReference type="AlphaFoldDB" id="A0A8X7UFU7"/>
<name>A0A8X7UFU7_BRACI</name>
<accession>A0A8X7UFU7</accession>
<comment type="caution">
    <text evidence="1">The sequence shown here is derived from an EMBL/GenBank/DDBJ whole genome shotgun (WGS) entry which is preliminary data.</text>
</comment>
<evidence type="ECO:0000313" key="1">
    <source>
        <dbReference type="EMBL" id="KAG2277049.1"/>
    </source>
</evidence>
<dbReference type="EMBL" id="JAAMPC010000012">
    <property type="protein sequence ID" value="KAG2277049.1"/>
    <property type="molecule type" value="Genomic_DNA"/>
</dbReference>
<dbReference type="OrthoDB" id="1749505at2759"/>
<organism evidence="1 2">
    <name type="scientific">Brassica carinata</name>
    <name type="common">Ethiopian mustard</name>
    <name type="synonym">Abyssinian cabbage</name>
    <dbReference type="NCBI Taxonomy" id="52824"/>
    <lineage>
        <taxon>Eukaryota</taxon>
        <taxon>Viridiplantae</taxon>
        <taxon>Streptophyta</taxon>
        <taxon>Embryophyta</taxon>
        <taxon>Tracheophyta</taxon>
        <taxon>Spermatophyta</taxon>
        <taxon>Magnoliopsida</taxon>
        <taxon>eudicotyledons</taxon>
        <taxon>Gunneridae</taxon>
        <taxon>Pentapetalae</taxon>
        <taxon>rosids</taxon>
        <taxon>malvids</taxon>
        <taxon>Brassicales</taxon>
        <taxon>Brassicaceae</taxon>
        <taxon>Brassiceae</taxon>
        <taxon>Brassica</taxon>
    </lineage>
</organism>
<evidence type="ECO:0000313" key="2">
    <source>
        <dbReference type="Proteomes" id="UP000886595"/>
    </source>
</evidence>
<keyword evidence="2" id="KW-1185">Reference proteome</keyword>
<sequence>MRFSGTWETRTSSFSSFRLLTDEEMTLATTRASLLPPATAGASLIRRSTTIGRSFSFSVKQVTVPSFASVYNEYALKSQYDTSIHLQVS</sequence>
<proteinExistence type="predicted"/>
<reference evidence="1 2" key="1">
    <citation type="submission" date="2020-02" db="EMBL/GenBank/DDBJ databases">
        <authorList>
            <person name="Ma Q."/>
            <person name="Huang Y."/>
            <person name="Song X."/>
            <person name="Pei D."/>
        </authorList>
    </citation>
    <scope>NUCLEOTIDE SEQUENCE [LARGE SCALE GENOMIC DNA]</scope>
    <source>
        <strain evidence="1">Sxm20200214</strain>
        <tissue evidence="1">Leaf</tissue>
    </source>
</reference>